<feature type="transmembrane region" description="Helical" evidence="5">
    <location>
        <begin position="314"/>
        <end position="332"/>
    </location>
</feature>
<evidence type="ECO:0000313" key="8">
    <source>
        <dbReference type="Proteomes" id="UP000640426"/>
    </source>
</evidence>
<feature type="domain" description="Major facilitator superfamily (MFS) profile" evidence="6">
    <location>
        <begin position="27"/>
        <end position="427"/>
    </location>
</feature>
<dbReference type="RefSeq" id="WP_199036370.1">
    <property type="nucleotide sequence ID" value="NZ_JAELXS010000003.1"/>
</dbReference>
<dbReference type="SUPFAM" id="SSF103473">
    <property type="entry name" value="MFS general substrate transporter"/>
    <property type="match status" value="1"/>
</dbReference>
<name>A0ABS0XN64_9SPHN</name>
<feature type="transmembrane region" description="Helical" evidence="5">
    <location>
        <begin position="241"/>
        <end position="261"/>
    </location>
</feature>
<dbReference type="CDD" id="cd17319">
    <property type="entry name" value="MFS_ExuT_GudP_like"/>
    <property type="match status" value="1"/>
</dbReference>
<feature type="transmembrane region" description="Helical" evidence="5">
    <location>
        <begin position="66"/>
        <end position="85"/>
    </location>
</feature>
<feature type="transmembrane region" description="Helical" evidence="5">
    <location>
        <begin position="401"/>
        <end position="422"/>
    </location>
</feature>
<reference evidence="8" key="1">
    <citation type="submission" date="2020-12" db="EMBL/GenBank/DDBJ databases">
        <title>Hymenobacter sp.</title>
        <authorList>
            <person name="Kim M.K."/>
        </authorList>
    </citation>
    <scope>NUCLEOTIDE SEQUENCE [LARGE SCALE GENOMIC DNA]</scope>
    <source>
        <strain evidence="8">BT553</strain>
    </source>
</reference>
<comment type="caution">
    <text evidence="7">The sequence shown here is derived from an EMBL/GenBank/DDBJ whole genome shotgun (WGS) entry which is preliminary data.</text>
</comment>
<dbReference type="PANTHER" id="PTHR11662">
    <property type="entry name" value="SOLUTE CARRIER FAMILY 17"/>
    <property type="match status" value="1"/>
</dbReference>
<dbReference type="Proteomes" id="UP000640426">
    <property type="component" value="Unassembled WGS sequence"/>
</dbReference>
<sequence>MTDPADTTADTTIAGAATRAGSYRWVICGLLFAATAINYVDRQMIGVLKPLLQADLGWRESQYADIVFWFQAAYAIGFLCVGRFMDVAGARVGYAVAFTFWTLAHMAHGLVNSVVQFAVVRFALGLGESGNFPAGLKVVSDWFPQRERAFAVGLFNAGANVGAIVTPLLVPAIALAYGWRMAFIATGAFSVVWLIAWIAIYRRPEEHTRVGAEELAFIRSDPMPPAGHLPWRKLFAVRETWAYALPKFFTDPIWWMFLFWLPDFLGKRYGLDLKSFGPPLVVIYVISDLGSVAGGWTSSRLMKAGYSVNAARKLTMLACAFLILPIVTVQYIDSLWTAVLLIGLATAGHQAFSANLLTLPSDLFPRAAVGSVVGIGGTAGAIGGMLIAKFIGYVLDISGSYGPIFAVAGGSYFLGLIALHLLSPRLTPTRAGLPLASPETSA</sequence>
<evidence type="ECO:0000256" key="2">
    <source>
        <dbReference type="ARBA" id="ARBA00022692"/>
    </source>
</evidence>
<keyword evidence="8" id="KW-1185">Reference proteome</keyword>
<evidence type="ECO:0000256" key="5">
    <source>
        <dbReference type="SAM" id="Phobius"/>
    </source>
</evidence>
<organism evidence="7 8">
    <name type="scientific">Sphingomonas mollis</name>
    <dbReference type="NCBI Taxonomy" id="2795726"/>
    <lineage>
        <taxon>Bacteria</taxon>
        <taxon>Pseudomonadati</taxon>
        <taxon>Pseudomonadota</taxon>
        <taxon>Alphaproteobacteria</taxon>
        <taxon>Sphingomonadales</taxon>
        <taxon>Sphingomonadaceae</taxon>
        <taxon>Sphingomonas</taxon>
    </lineage>
</organism>
<comment type="subcellular location">
    <subcellularLocation>
        <location evidence="1">Membrane</location>
        <topology evidence="1">Multi-pass membrane protein</topology>
    </subcellularLocation>
</comment>
<feature type="transmembrane region" description="Helical" evidence="5">
    <location>
        <begin position="22"/>
        <end position="40"/>
    </location>
</feature>
<dbReference type="Gene3D" id="1.20.1250.20">
    <property type="entry name" value="MFS general substrate transporter like domains"/>
    <property type="match status" value="2"/>
</dbReference>
<dbReference type="PANTHER" id="PTHR11662:SF285">
    <property type="entry name" value="HEXURONATE TRANSPORTER"/>
    <property type="match status" value="1"/>
</dbReference>
<gene>
    <name evidence="7" type="ORF">JAO74_06725</name>
</gene>
<keyword evidence="4 5" id="KW-0472">Membrane</keyword>
<dbReference type="InterPro" id="IPR036259">
    <property type="entry name" value="MFS_trans_sf"/>
</dbReference>
<evidence type="ECO:0000256" key="4">
    <source>
        <dbReference type="ARBA" id="ARBA00023136"/>
    </source>
</evidence>
<feature type="transmembrane region" description="Helical" evidence="5">
    <location>
        <begin position="338"/>
        <end position="357"/>
    </location>
</feature>
<keyword evidence="3 5" id="KW-1133">Transmembrane helix</keyword>
<accession>A0ABS0XN64</accession>
<evidence type="ECO:0000259" key="6">
    <source>
        <dbReference type="PROSITE" id="PS50850"/>
    </source>
</evidence>
<dbReference type="InterPro" id="IPR050382">
    <property type="entry name" value="MFS_Na/Anion_cotransporter"/>
</dbReference>
<feature type="transmembrane region" description="Helical" evidence="5">
    <location>
        <begin position="281"/>
        <end position="302"/>
    </location>
</feature>
<feature type="transmembrane region" description="Helical" evidence="5">
    <location>
        <begin position="369"/>
        <end position="395"/>
    </location>
</feature>
<dbReference type="Pfam" id="PF07690">
    <property type="entry name" value="MFS_1"/>
    <property type="match status" value="1"/>
</dbReference>
<dbReference type="PROSITE" id="PS50850">
    <property type="entry name" value="MFS"/>
    <property type="match status" value="1"/>
</dbReference>
<feature type="transmembrane region" description="Helical" evidence="5">
    <location>
        <begin position="181"/>
        <end position="200"/>
    </location>
</feature>
<evidence type="ECO:0000313" key="7">
    <source>
        <dbReference type="EMBL" id="MBJ6121482.1"/>
    </source>
</evidence>
<feature type="transmembrane region" description="Helical" evidence="5">
    <location>
        <begin position="150"/>
        <end position="175"/>
    </location>
</feature>
<proteinExistence type="predicted"/>
<protein>
    <submittedName>
        <fullName evidence="7">MFS transporter</fullName>
    </submittedName>
</protein>
<dbReference type="InterPro" id="IPR020846">
    <property type="entry name" value="MFS_dom"/>
</dbReference>
<evidence type="ECO:0000256" key="1">
    <source>
        <dbReference type="ARBA" id="ARBA00004141"/>
    </source>
</evidence>
<keyword evidence="2 5" id="KW-0812">Transmembrane</keyword>
<dbReference type="InterPro" id="IPR011701">
    <property type="entry name" value="MFS"/>
</dbReference>
<evidence type="ECO:0000256" key="3">
    <source>
        <dbReference type="ARBA" id="ARBA00022989"/>
    </source>
</evidence>
<dbReference type="EMBL" id="JAELXS010000003">
    <property type="protein sequence ID" value="MBJ6121482.1"/>
    <property type="molecule type" value="Genomic_DNA"/>
</dbReference>